<organism evidence="1 2">
    <name type="scientific">Pseudoteredinibacter isoporae</name>
    <dbReference type="NCBI Taxonomy" id="570281"/>
    <lineage>
        <taxon>Bacteria</taxon>
        <taxon>Pseudomonadati</taxon>
        <taxon>Pseudomonadota</taxon>
        <taxon>Gammaproteobacteria</taxon>
        <taxon>Cellvibrionales</taxon>
        <taxon>Cellvibrionaceae</taxon>
        <taxon>Pseudoteredinibacter</taxon>
    </lineage>
</organism>
<dbReference type="AlphaFoldDB" id="A0A7X0JW00"/>
<dbReference type="Proteomes" id="UP000528457">
    <property type="component" value="Unassembled WGS sequence"/>
</dbReference>
<dbReference type="RefSeq" id="WP_166848292.1">
    <property type="nucleotide sequence ID" value="NZ_JAAONY010000003.1"/>
</dbReference>
<dbReference type="InParanoid" id="A0A7X0JW00"/>
<evidence type="ECO:0000313" key="2">
    <source>
        <dbReference type="Proteomes" id="UP000528457"/>
    </source>
</evidence>
<protein>
    <submittedName>
        <fullName evidence="1">Uncharacterized protein</fullName>
    </submittedName>
</protein>
<sequence>MGDLHIDDFYRDSARILLQLYRHFPRRELIYTEDIAGPDTPDDFGLPSDRHQACFATLLWLAENDYLSYGSTIAQEALDQAVLNQRGFNLLATLEDRNEFLPEAGLNEKDGEEALTRSQLLRHKIKYESSTRLNHYMRYLFTL</sequence>
<comment type="caution">
    <text evidence="1">The sequence shown here is derived from an EMBL/GenBank/DDBJ whole genome shotgun (WGS) entry which is preliminary data.</text>
</comment>
<keyword evidence="2" id="KW-1185">Reference proteome</keyword>
<dbReference type="EMBL" id="JACHHT010000003">
    <property type="protein sequence ID" value="MBB6523284.1"/>
    <property type="molecule type" value="Genomic_DNA"/>
</dbReference>
<proteinExistence type="predicted"/>
<reference evidence="1 2" key="1">
    <citation type="submission" date="2020-08" db="EMBL/GenBank/DDBJ databases">
        <title>Genomic Encyclopedia of Type Strains, Phase IV (KMG-IV): sequencing the most valuable type-strain genomes for metagenomic binning, comparative biology and taxonomic classification.</title>
        <authorList>
            <person name="Goeker M."/>
        </authorList>
    </citation>
    <scope>NUCLEOTIDE SEQUENCE [LARGE SCALE GENOMIC DNA]</scope>
    <source>
        <strain evidence="1 2">DSM 22368</strain>
    </source>
</reference>
<evidence type="ECO:0000313" key="1">
    <source>
        <dbReference type="EMBL" id="MBB6523284.1"/>
    </source>
</evidence>
<gene>
    <name evidence="1" type="ORF">HNR48_003586</name>
</gene>
<name>A0A7X0JW00_9GAMM</name>
<accession>A0A7X0JW00</accession>